<feature type="compositionally biased region" description="Basic and acidic residues" evidence="2">
    <location>
        <begin position="1696"/>
        <end position="1708"/>
    </location>
</feature>
<feature type="compositionally biased region" description="Polar residues" evidence="2">
    <location>
        <begin position="202"/>
        <end position="212"/>
    </location>
</feature>
<feature type="compositionally biased region" description="Basic and acidic residues" evidence="2">
    <location>
        <begin position="466"/>
        <end position="654"/>
    </location>
</feature>
<feature type="compositionally biased region" description="Polar residues" evidence="2">
    <location>
        <begin position="1907"/>
        <end position="1930"/>
    </location>
</feature>
<feature type="compositionally biased region" description="Polar residues" evidence="2">
    <location>
        <begin position="1997"/>
        <end position="2023"/>
    </location>
</feature>
<feature type="compositionally biased region" description="Basic and acidic residues" evidence="2">
    <location>
        <begin position="302"/>
        <end position="311"/>
    </location>
</feature>
<feature type="compositionally biased region" description="Low complexity" evidence="2">
    <location>
        <begin position="2298"/>
        <end position="2312"/>
    </location>
</feature>
<feature type="region of interest" description="Disordered" evidence="2">
    <location>
        <begin position="1985"/>
        <end position="2140"/>
    </location>
</feature>
<feature type="region of interest" description="Disordered" evidence="2">
    <location>
        <begin position="772"/>
        <end position="797"/>
    </location>
</feature>
<feature type="compositionally biased region" description="Low complexity" evidence="2">
    <location>
        <begin position="1736"/>
        <end position="1785"/>
    </location>
</feature>
<dbReference type="CTD" id="23215"/>
<feature type="compositionally biased region" description="Low complexity" evidence="2">
    <location>
        <begin position="682"/>
        <end position="704"/>
    </location>
</feature>
<feature type="compositionally biased region" description="Polar residues" evidence="2">
    <location>
        <begin position="342"/>
        <end position="359"/>
    </location>
</feature>
<feature type="compositionally biased region" description="Basic and acidic residues" evidence="2">
    <location>
        <begin position="1025"/>
        <end position="1062"/>
    </location>
</feature>
<dbReference type="GeneID" id="102985753"/>
<feature type="compositionally biased region" description="Basic and acidic residues" evidence="2">
    <location>
        <begin position="153"/>
        <end position="162"/>
    </location>
</feature>
<feature type="compositionally biased region" description="Low complexity" evidence="2">
    <location>
        <begin position="107"/>
        <end position="121"/>
    </location>
</feature>
<feature type="compositionally biased region" description="Basic and acidic residues" evidence="2">
    <location>
        <begin position="1624"/>
        <end position="1638"/>
    </location>
</feature>
<feature type="region of interest" description="Disordered" evidence="2">
    <location>
        <begin position="1905"/>
        <end position="1967"/>
    </location>
</feature>
<dbReference type="InterPro" id="IPR033184">
    <property type="entry name" value="PRRC2"/>
</dbReference>
<feature type="region of interest" description="Disordered" evidence="2">
    <location>
        <begin position="265"/>
        <end position="735"/>
    </location>
</feature>
<feature type="compositionally biased region" description="Basic and acidic residues" evidence="2">
    <location>
        <begin position="1433"/>
        <end position="1450"/>
    </location>
</feature>
<feature type="compositionally biased region" description="Basic and acidic residues" evidence="2">
    <location>
        <begin position="959"/>
        <end position="998"/>
    </location>
</feature>
<feature type="compositionally biased region" description="Basic and acidic residues" evidence="2">
    <location>
        <begin position="831"/>
        <end position="842"/>
    </location>
</feature>
<dbReference type="GO" id="GO:0002244">
    <property type="term" value="P:hematopoietic progenitor cell differentiation"/>
    <property type="evidence" value="ECO:0007669"/>
    <property type="project" value="TreeGrafter"/>
</dbReference>
<feature type="region of interest" description="Disordered" evidence="2">
    <location>
        <begin position="810"/>
        <end position="1651"/>
    </location>
</feature>
<dbReference type="RefSeq" id="XP_054940138.1">
    <property type="nucleotide sequence ID" value="XM_055084163.1"/>
</dbReference>
<feature type="compositionally biased region" description="Basic and acidic residues" evidence="2">
    <location>
        <begin position="884"/>
        <end position="894"/>
    </location>
</feature>
<feature type="compositionally biased region" description="Basic and acidic residues" evidence="2">
    <location>
        <begin position="858"/>
        <end position="877"/>
    </location>
</feature>
<feature type="region of interest" description="Disordered" evidence="2">
    <location>
        <begin position="2162"/>
        <end position="2183"/>
    </location>
</feature>
<feature type="compositionally biased region" description="Basic and acidic residues" evidence="2">
    <location>
        <begin position="2235"/>
        <end position="2245"/>
    </location>
</feature>
<feature type="compositionally biased region" description="Low complexity" evidence="2">
    <location>
        <begin position="1870"/>
        <end position="1884"/>
    </location>
</feature>
<feature type="region of interest" description="Disordered" evidence="2">
    <location>
        <begin position="2725"/>
        <end position="2794"/>
    </location>
</feature>
<evidence type="ECO:0000313" key="5">
    <source>
        <dbReference type="RefSeq" id="XP_054940138.1"/>
    </source>
</evidence>
<feature type="compositionally biased region" description="Polar residues" evidence="2">
    <location>
        <begin position="136"/>
        <end position="146"/>
    </location>
</feature>
<feature type="region of interest" description="Disordered" evidence="2">
    <location>
        <begin position="2643"/>
        <end position="2680"/>
    </location>
</feature>
<keyword evidence="4" id="KW-1185">Reference proteome</keyword>
<keyword evidence="1" id="KW-0597">Phosphoprotein</keyword>
<feature type="compositionally biased region" description="Polar residues" evidence="2">
    <location>
        <begin position="2656"/>
        <end position="2680"/>
    </location>
</feature>
<dbReference type="Proteomes" id="UP000248484">
    <property type="component" value="Chromosome 4"/>
</dbReference>
<feature type="compositionally biased region" description="Basic and acidic residues" evidence="2">
    <location>
        <begin position="1241"/>
        <end position="1252"/>
    </location>
</feature>
<dbReference type="PANTHER" id="PTHR14038">
    <property type="entry name" value="BAT2 HLA-B-ASSOCIATED TRANSCRIPT 2"/>
    <property type="match status" value="1"/>
</dbReference>
<accession>A0A9W2WM77</accession>
<feature type="compositionally biased region" description="Polar residues" evidence="2">
    <location>
        <begin position="1480"/>
        <end position="1494"/>
    </location>
</feature>
<evidence type="ECO:0000259" key="3">
    <source>
        <dbReference type="Pfam" id="PF07001"/>
    </source>
</evidence>
<feature type="compositionally biased region" description="Basic and acidic residues" evidence="2">
    <location>
        <begin position="2086"/>
        <end position="2110"/>
    </location>
</feature>
<evidence type="ECO:0000313" key="4">
    <source>
        <dbReference type="Proteomes" id="UP000248484"/>
    </source>
</evidence>
<feature type="compositionally biased region" description="Low complexity" evidence="2">
    <location>
        <begin position="2252"/>
        <end position="2267"/>
    </location>
</feature>
<feature type="compositionally biased region" description="Basic and acidic residues" evidence="2">
    <location>
        <begin position="360"/>
        <end position="369"/>
    </location>
</feature>
<evidence type="ECO:0000256" key="1">
    <source>
        <dbReference type="ARBA" id="ARBA00022553"/>
    </source>
</evidence>
<feature type="region of interest" description="Disordered" evidence="2">
    <location>
        <begin position="1674"/>
        <end position="1836"/>
    </location>
</feature>
<dbReference type="Pfam" id="PF07001">
    <property type="entry name" value="BAT2_N"/>
    <property type="match status" value="1"/>
</dbReference>
<feature type="domain" description="BAT2 N-terminal" evidence="3">
    <location>
        <begin position="1"/>
        <end position="160"/>
    </location>
</feature>
<feature type="region of interest" description="Disordered" evidence="2">
    <location>
        <begin position="2235"/>
        <end position="2268"/>
    </location>
</feature>
<proteinExistence type="predicted"/>
<name>A0A9W2WM77_PHYMC</name>
<sequence length="2794" mass="306512">MSEKSGQNTKAKDGKKYATLSLFNTYKGKSLETQKTTVAARHGLQSLGKVGISRRMPPPANLPSLKAENKGNDPNVNIVPKDGTGWASKQEQHEEEKAPEVPPAQPKPGVAAPPEVAPAPKSWASNKQGGQGDGIQVNSHFQQEFPSLQAAGDQEKKEKESIDESYGPGPSLRPPNVACWRDGGKSASSPLTSDQDEKSVQDESTAGTSEQNDILKVVEKRIACGPPQAKLNGQQPALASQYRAMMPSYMFQQYPRMAYPPLHGPMRFPPSLTETNKGLRGRGPPPSWASEPERPSILSASELKELDKFDNLDAEADEGWAGAQMEVDYTEQLNFSDDDEQGSSSPKENSSEGQGSKASENTENRKEADEVFNTKSSSQIPAHPSVAKGAYGKGPPLNQERGPSSHLPPPPKLLAQQHPPPDRQAVPGRPGPFPPKQQVPDEDEIWKQRRRQQSELSAAVERARKRREEEERRMEEQRKAACAEKLKRLDEKLGIVDKQPSPEEIREREREKEREKEREREKELEKEQEREREKEREKERERQQEKEKELEREQEKQREMEKERKQEKEKELEQQQEKEKELQKMKEQEKECELEKKEREKVEEKIEHKEPTLEPMVEKPESENSYNKEDDPVFSRQDSNRSEKETTQAAHETEPESGSQPRPAVLSGYFKQFQKSLPPRFQRQQEQMKQQQWQQQQQQGVLPQTVPSQPSSGAVPPPPHRPLYQPMQPHPQHLASMGFDPRWLMMQSYMDPRMISGRPAMDIPPIHPGMIPPKPLMRRDQMEGSPSSSESFEHIARSARDHAISLSEPRMMWGSDPYPHTEPQQATTPKATEEPEDIRPEAPLDQEQITAAYPVEHSQLEAHPKADFVRESSETEVQKFLSRSVEDIRPHHTDTNNQPACFDVPDQKTVSTQEERISAGESQPARKRSVSHGSNHTQKSEEQRNEPSASIPKVTSRCIDSKEPAERPEEKPKKEGFIRSSEGPKPEKLYKSKSETRWGPRPSSSRREEGNDRPVRRSGPIKKPILRDMKEEREQRKEKEGEKGEKVTEKMAKPEKTEKKEPLPPPPPPVAPLQPQSVPLPPQPEPEKFPSVETSPSTLVQKPPQDTEKPLEPVSSVEVEPAAKTVNQQTVTAPTVKEEKQPEKVISKDLVTERSRPDLRPTAKKESTLPPRAYWKEARDRDWFPDQGYRGRGRGEYYSRGRSYRGSYGGRGRGGRGHTRDYPQYRDSKPRAEHVPPGPLRQREESETRSESSDFEVVPKRRRQRGSETDTDSEIHESASDKDSLSKGKLPKREERSENKKPVKPPSSFKPENHVRIDSRPLEKPFVRDDDKSKPGFLPKGEPTRRGRGGTFRRGGRDPGGRPSRPSTLRRPAYRDNQWNPRQVEAPKPDDGEPPRRHEQFIPMPADKRPPKFERKFDPARERPRRQRPTRPPRQDKPPRFRRLREREAASKTNEVAVPTNGTVSNVVQEPVNTAGDVSGNKTPDLSNQNSSDQANEEWETASESSDFNERRERDEKKNADLNAQVVVKAGENVLPPKREIAKRSFSSQRPGIDRQNRRGNNGPPKSGRNFSGPRNERRSGPPSKSGKRGPFDDQSSGTAGADPVNGSSAHHQEGAPNGTGQKNSKDSTGKKREEPKPGPKKPKEKVDALSQFDLNNYASVVIIDDHPEVTVVEDPQSNLNDDGFTEVVSKKQQKRLQDEERRKKEEQIIQVWNKKNANEKGRSQTSKLPPRFAKKQATGTQQAQLPALALASVPGPGSTSAPGPATASAPVPASTPAPVLASPSAPVPAPAAVPVFTSTSAPLPTLASASAPVPASTSITATASSPAPAPTPILASASTPASVTILASASIPILASALSPASAPPPATSAPAAPTSAPTVPASIPAPAPAPTPALVQVSVPAPTAPAQTQGQTHKPVQSPLQTTTQSSKQPPPSIRLPSAQTPNGTDYVATGKPIQTPQSHGTLTTELWDNKVAPPAVLNDISKKLGPISPPQPPSVSAWNKPLTSFGSATSSEGTKNSQESGVEIGIDTIQFGAPASNGGENEIVPVLSEKTTDKISEPKEQRQKHPRAGPIKAQKLPDLSPVENKEHKPGPIGKERSLKNRKVKDAQQVEPEGQEKSSPATVRSTDPVATKETKAVSEMSTEIGTMISVSSPEYGTNVKESVTDYTTPSSSLPNTVATNNAKMEDTLVNNVPLPNTLPLPKRETIQQSSSLTSVPPTTFSLTFKMESARKAWENSPNVREKGSPVTSTAPPIASGVSSSASGPSTANYNSFSSASMPQIPVASVTPTTSLSGAGTYTTSSLSTKSTTTSDPPNICKVKPQQLQTSSLPSASHFSQLSCMPSLIAQQQQSPQVYVSQSAAAQIPAFYMDTSHLFNTQHARLAPPSLAQQQGFQPGLSQPASVQQIPIPIYAPLQGQHQAQLSLGAGPAVSQAQELFSSSLQPYRSQPAFMQSSLSQPSVVLSGTAIHNFPAVQHQELAKAQSGLAFQQTSNTQPIPILYEHQLGQASGLGGSQLIDTHLLQARANLTQASNLYSGQVQQPGQTNFYNTAQSPSALQQVTVPLPASQLSLPNFGSTGQPLIALPQTLQPPLQHTTPQAQAQSMSRPAQVSQPFRGLIPAGTQHSMIATTGKMSEMELKAFGSGIDIKPGTPPISGRSTTPTSSPFRATSTSPNSQSSKMNSIVYQKQFQSAPATVRMTQPFPTQFAPQAKQRAEVLQSTQRFFSEQQQNKQIGGKAQKVDSDSSKPPETLTDPPGVCQEKVEEKPPPAPTIATKPVRTGPIKPQAIKTEETKS</sequence>
<dbReference type="InterPro" id="IPR009738">
    <property type="entry name" value="BAT2_N"/>
</dbReference>
<protein>
    <submittedName>
        <fullName evidence="5">Protein PRRC2C isoform X14</fullName>
    </submittedName>
</protein>
<feature type="compositionally biased region" description="Polar residues" evidence="2">
    <location>
        <begin position="1460"/>
        <end position="1472"/>
    </location>
</feature>
<feature type="compositionally biased region" description="Basic and acidic residues" evidence="2">
    <location>
        <begin position="90"/>
        <end position="99"/>
    </location>
</feature>
<feature type="compositionally biased region" description="Basic and acidic residues" evidence="2">
    <location>
        <begin position="1265"/>
        <end position="1301"/>
    </location>
</feature>
<feature type="region of interest" description="Disordered" evidence="2">
    <location>
        <begin position="48"/>
        <end position="213"/>
    </location>
</feature>
<gene>
    <name evidence="5" type="primary">PRRC2C</name>
</gene>
<organism evidence="4 5">
    <name type="scientific">Physeter macrocephalus</name>
    <name type="common">Sperm whale</name>
    <name type="synonym">Physeter catodon</name>
    <dbReference type="NCBI Taxonomy" id="9755"/>
    <lineage>
        <taxon>Eukaryota</taxon>
        <taxon>Metazoa</taxon>
        <taxon>Chordata</taxon>
        <taxon>Craniata</taxon>
        <taxon>Vertebrata</taxon>
        <taxon>Euteleostomi</taxon>
        <taxon>Mammalia</taxon>
        <taxon>Eutheria</taxon>
        <taxon>Laurasiatheria</taxon>
        <taxon>Artiodactyla</taxon>
        <taxon>Whippomorpha</taxon>
        <taxon>Cetacea</taxon>
        <taxon>Odontoceti</taxon>
        <taxon>Physeteridae</taxon>
        <taxon>Physeter</taxon>
    </lineage>
</organism>
<feature type="region of interest" description="Disordered" evidence="2">
    <location>
        <begin position="2290"/>
        <end position="2319"/>
    </location>
</feature>
<feature type="compositionally biased region" description="Basic and acidic residues" evidence="2">
    <location>
        <begin position="1311"/>
        <end position="1334"/>
    </location>
</feature>
<dbReference type="PANTHER" id="PTHR14038:SF6">
    <property type="entry name" value="PROTEIN PRRC2C"/>
    <property type="match status" value="1"/>
</dbReference>
<feature type="compositionally biased region" description="Pro residues" evidence="2">
    <location>
        <begin position="1063"/>
        <end position="1084"/>
    </location>
</feature>
<feature type="compositionally biased region" description="Basic and acidic residues" evidence="2">
    <location>
        <begin position="1385"/>
        <end position="1422"/>
    </location>
</feature>
<feature type="compositionally biased region" description="Basic and acidic residues" evidence="2">
    <location>
        <begin position="1005"/>
        <end position="1015"/>
    </location>
</feature>
<feature type="compositionally biased region" description="Basic and acidic residues" evidence="2">
    <location>
        <begin position="1174"/>
        <end position="1184"/>
    </location>
</feature>
<feature type="compositionally biased region" description="Basic and acidic residues" evidence="2">
    <location>
        <begin position="2053"/>
        <end position="2066"/>
    </location>
</feature>
<feature type="compositionally biased region" description="Low complexity" evidence="2">
    <location>
        <begin position="1793"/>
        <end position="1836"/>
    </location>
</feature>
<feature type="compositionally biased region" description="Basic and acidic residues" evidence="2">
    <location>
        <begin position="1136"/>
        <end position="1167"/>
    </location>
</feature>
<feature type="compositionally biased region" description="Basic and acidic residues" evidence="2">
    <location>
        <begin position="1508"/>
        <end position="1520"/>
    </location>
</feature>
<feature type="compositionally biased region" description="Basic and acidic residues" evidence="2">
    <location>
        <begin position="1218"/>
        <end position="1234"/>
    </location>
</feature>
<feature type="compositionally biased region" description="Polar residues" evidence="2">
    <location>
        <begin position="1955"/>
        <end position="1967"/>
    </location>
</feature>
<evidence type="ECO:0000256" key="2">
    <source>
        <dbReference type="SAM" id="MobiDB-lite"/>
    </source>
</evidence>
<reference evidence="5" key="1">
    <citation type="submission" date="2025-08" db="UniProtKB">
        <authorList>
            <consortium name="RefSeq"/>
        </authorList>
    </citation>
    <scope>IDENTIFICATION</scope>
    <source>
        <tissue evidence="5">Muscle</tissue>
    </source>
</reference>
<feature type="region of interest" description="Disordered" evidence="2">
    <location>
        <begin position="1859"/>
        <end position="1889"/>
    </location>
</feature>